<proteinExistence type="predicted"/>
<name>A0A060YYB2_ONCMY</name>
<dbReference type="InterPro" id="IPR007110">
    <property type="entry name" value="Ig-like_dom"/>
</dbReference>
<keyword evidence="1" id="KW-0393">Immunoglobulin domain</keyword>
<feature type="domain" description="Ig-like" evidence="2">
    <location>
        <begin position="30"/>
        <end position="120"/>
    </location>
</feature>
<dbReference type="SUPFAM" id="SSF48726">
    <property type="entry name" value="Immunoglobulin"/>
    <property type="match status" value="3"/>
</dbReference>
<dbReference type="GO" id="GO:0007156">
    <property type="term" value="P:homophilic cell adhesion via plasma membrane adhesion molecules"/>
    <property type="evidence" value="ECO:0007669"/>
    <property type="project" value="TreeGrafter"/>
</dbReference>
<dbReference type="Gene3D" id="2.60.40.10">
    <property type="entry name" value="Immunoglobulins"/>
    <property type="match status" value="2"/>
</dbReference>
<dbReference type="FunFam" id="2.60.40.10:FF:000130">
    <property type="entry name" value="Hemicentin 1"/>
    <property type="match status" value="1"/>
</dbReference>
<dbReference type="PANTHER" id="PTHR10075:SF100">
    <property type="entry name" value="FASCICLIN-2"/>
    <property type="match status" value="1"/>
</dbReference>
<dbReference type="FunFam" id="2.60.40.10:FF:000279">
    <property type="entry name" value="Hemicentin 1"/>
    <property type="match status" value="1"/>
</dbReference>
<evidence type="ECO:0000313" key="3">
    <source>
        <dbReference type="EMBL" id="CDQ96587.1"/>
    </source>
</evidence>
<organism evidence="3 4">
    <name type="scientific">Oncorhynchus mykiss</name>
    <name type="common">Rainbow trout</name>
    <name type="synonym">Salmo gairdneri</name>
    <dbReference type="NCBI Taxonomy" id="8022"/>
    <lineage>
        <taxon>Eukaryota</taxon>
        <taxon>Metazoa</taxon>
        <taxon>Chordata</taxon>
        <taxon>Craniata</taxon>
        <taxon>Vertebrata</taxon>
        <taxon>Euteleostomi</taxon>
        <taxon>Actinopterygii</taxon>
        <taxon>Neopterygii</taxon>
        <taxon>Teleostei</taxon>
        <taxon>Protacanthopterygii</taxon>
        <taxon>Salmoniformes</taxon>
        <taxon>Salmonidae</taxon>
        <taxon>Salmoninae</taxon>
        <taxon>Oncorhynchus</taxon>
    </lineage>
</organism>
<protein>
    <recommendedName>
        <fullName evidence="2">Ig-like domain-containing protein</fullName>
    </recommendedName>
</protein>
<feature type="domain" description="Ig-like" evidence="2">
    <location>
        <begin position="125"/>
        <end position="214"/>
    </location>
</feature>
<reference evidence="3" key="2">
    <citation type="submission" date="2014-03" db="EMBL/GenBank/DDBJ databases">
        <authorList>
            <person name="Genoscope - CEA"/>
        </authorList>
    </citation>
    <scope>NUCLEOTIDE SEQUENCE</scope>
</reference>
<dbReference type="GO" id="GO:0007411">
    <property type="term" value="P:axon guidance"/>
    <property type="evidence" value="ECO:0007669"/>
    <property type="project" value="TreeGrafter"/>
</dbReference>
<sequence length="228" mass="24588">MSDGGMYSCVAMNPAGEARKLLHLTVFVPPSIRDSSGDSPVVVSVRVGNSVTLECESNAVPPPTITWYKNGRMVTESANLRILAQGQMLELKGAEVSDTGQYVCKATNVAGQVDKNFHLNIYVPPNIDGPVEEKIVETISNPVTFACDATGIPPPSLIWLKNGRTIENSESLELHILSGGSKLQIARSQLSDSGTYTCMASNVEGKARKSYHLTIQGTLLLRLLFKLL</sequence>
<dbReference type="AlphaFoldDB" id="A0A060YYB2"/>
<dbReference type="GO" id="GO:0070593">
    <property type="term" value="P:dendrite self-avoidance"/>
    <property type="evidence" value="ECO:0007669"/>
    <property type="project" value="TreeGrafter"/>
</dbReference>
<dbReference type="InterPro" id="IPR003599">
    <property type="entry name" value="Ig_sub"/>
</dbReference>
<dbReference type="PROSITE" id="PS50835">
    <property type="entry name" value="IG_LIKE"/>
    <property type="match status" value="2"/>
</dbReference>
<dbReference type="GO" id="GO:0098632">
    <property type="term" value="F:cell-cell adhesion mediator activity"/>
    <property type="evidence" value="ECO:0007669"/>
    <property type="project" value="TreeGrafter"/>
</dbReference>
<dbReference type="STRING" id="8022.A0A060YYB2"/>
<gene>
    <name evidence="3" type="ORF">GSONMT00000529001</name>
</gene>
<dbReference type="GO" id="GO:0005886">
    <property type="term" value="C:plasma membrane"/>
    <property type="evidence" value="ECO:0007669"/>
    <property type="project" value="TreeGrafter"/>
</dbReference>
<dbReference type="SMART" id="SM00409">
    <property type="entry name" value="IG"/>
    <property type="match status" value="2"/>
</dbReference>
<dbReference type="CDD" id="cd00096">
    <property type="entry name" value="Ig"/>
    <property type="match status" value="1"/>
</dbReference>
<dbReference type="EMBL" id="FR926367">
    <property type="protein sequence ID" value="CDQ96587.1"/>
    <property type="molecule type" value="Genomic_DNA"/>
</dbReference>
<evidence type="ECO:0000259" key="2">
    <source>
        <dbReference type="PROSITE" id="PS50835"/>
    </source>
</evidence>
<dbReference type="Pfam" id="PF07679">
    <property type="entry name" value="I-set"/>
    <property type="match status" value="2"/>
</dbReference>
<dbReference type="InterPro" id="IPR003598">
    <property type="entry name" value="Ig_sub2"/>
</dbReference>
<evidence type="ECO:0000256" key="1">
    <source>
        <dbReference type="ARBA" id="ARBA00023319"/>
    </source>
</evidence>
<dbReference type="InterPro" id="IPR013098">
    <property type="entry name" value="Ig_I-set"/>
</dbReference>
<evidence type="ECO:0000313" key="4">
    <source>
        <dbReference type="Proteomes" id="UP000193380"/>
    </source>
</evidence>
<dbReference type="GO" id="GO:0030424">
    <property type="term" value="C:axon"/>
    <property type="evidence" value="ECO:0007669"/>
    <property type="project" value="TreeGrafter"/>
</dbReference>
<dbReference type="SMART" id="SM00408">
    <property type="entry name" value="IGc2"/>
    <property type="match status" value="2"/>
</dbReference>
<accession>A0A060YYB2</accession>
<dbReference type="PaxDb" id="8022-A0A060YYB2"/>
<reference evidence="3" key="1">
    <citation type="journal article" date="2014" name="Nat. Commun.">
        <title>The rainbow trout genome provides novel insights into evolution after whole-genome duplication in vertebrates.</title>
        <authorList>
            <person name="Berthelot C."/>
            <person name="Brunet F."/>
            <person name="Chalopin D."/>
            <person name="Juanchich A."/>
            <person name="Bernard M."/>
            <person name="Noel B."/>
            <person name="Bento P."/>
            <person name="Da Silva C."/>
            <person name="Labadie K."/>
            <person name="Alberti A."/>
            <person name="Aury J.M."/>
            <person name="Louis A."/>
            <person name="Dehais P."/>
            <person name="Bardou P."/>
            <person name="Montfort J."/>
            <person name="Klopp C."/>
            <person name="Cabau C."/>
            <person name="Gaspin C."/>
            <person name="Thorgaard G.H."/>
            <person name="Boussaha M."/>
            <person name="Quillet E."/>
            <person name="Guyomard R."/>
            <person name="Galiana D."/>
            <person name="Bobe J."/>
            <person name="Volff J.N."/>
            <person name="Genet C."/>
            <person name="Wincker P."/>
            <person name="Jaillon O."/>
            <person name="Roest Crollius H."/>
            <person name="Guiguen Y."/>
        </authorList>
    </citation>
    <scope>NUCLEOTIDE SEQUENCE [LARGE SCALE GENOMIC DNA]</scope>
</reference>
<dbReference type="InterPro" id="IPR036179">
    <property type="entry name" value="Ig-like_dom_sf"/>
</dbReference>
<dbReference type="PANTHER" id="PTHR10075">
    <property type="entry name" value="BASIGIN RELATED"/>
    <property type="match status" value="1"/>
</dbReference>
<dbReference type="Proteomes" id="UP000193380">
    <property type="component" value="Unassembled WGS sequence"/>
</dbReference>
<dbReference type="InterPro" id="IPR013783">
    <property type="entry name" value="Ig-like_fold"/>
</dbReference>